<evidence type="ECO:0000256" key="7">
    <source>
        <dbReference type="ARBA" id="ARBA00022605"/>
    </source>
</evidence>
<dbReference type="AlphaFoldDB" id="A0A0R1M035"/>
<comment type="caution">
    <text evidence="16">The sequence shown here is derived from an EMBL/GenBank/DDBJ whole genome shotgun (WGS) entry which is preliminary data.</text>
</comment>
<evidence type="ECO:0000256" key="13">
    <source>
        <dbReference type="ARBA" id="ARBA00023285"/>
    </source>
</evidence>
<keyword evidence="8" id="KW-0479">Metal-binding</keyword>
<evidence type="ECO:0000313" key="16">
    <source>
        <dbReference type="EMBL" id="KRK98788.1"/>
    </source>
</evidence>
<comment type="catalytic activity">
    <reaction evidence="14">
        <text>N-succinyl-(2S,6S)-2,6-diaminopimelate + H2O = (2S,6S)-2,6-diaminopimelate + succinate</text>
        <dbReference type="Rhea" id="RHEA:22608"/>
        <dbReference type="ChEBI" id="CHEBI:15377"/>
        <dbReference type="ChEBI" id="CHEBI:30031"/>
        <dbReference type="ChEBI" id="CHEBI:57609"/>
        <dbReference type="ChEBI" id="CHEBI:58087"/>
        <dbReference type="EC" id="3.5.1.18"/>
    </reaction>
</comment>
<dbReference type="CDD" id="cd08659">
    <property type="entry name" value="M20_ArgE_DapE-like"/>
    <property type="match status" value="1"/>
</dbReference>
<dbReference type="Pfam" id="PF07687">
    <property type="entry name" value="M20_dimer"/>
    <property type="match status" value="1"/>
</dbReference>
<dbReference type="SUPFAM" id="SSF55031">
    <property type="entry name" value="Bacterial exopeptidase dimerisation domain"/>
    <property type="match status" value="1"/>
</dbReference>
<dbReference type="Gene3D" id="3.40.630.10">
    <property type="entry name" value="Zn peptidases"/>
    <property type="match status" value="1"/>
</dbReference>
<dbReference type="STRING" id="1423776.FD04_GL000529"/>
<evidence type="ECO:0000256" key="3">
    <source>
        <dbReference type="ARBA" id="ARBA00005130"/>
    </source>
</evidence>
<keyword evidence="13" id="KW-0170">Cobalt</keyword>
<gene>
    <name evidence="16" type="ORF">FD04_GL000529</name>
</gene>
<keyword evidence="7" id="KW-0028">Amino-acid biosynthesis</keyword>
<dbReference type="InterPro" id="IPR002933">
    <property type="entry name" value="Peptidase_M20"/>
</dbReference>
<comment type="cofactor">
    <cofactor evidence="1">
        <name>Co(2+)</name>
        <dbReference type="ChEBI" id="CHEBI:48828"/>
    </cofactor>
</comment>
<dbReference type="GO" id="GO:0019877">
    <property type="term" value="P:diaminopimelate biosynthetic process"/>
    <property type="evidence" value="ECO:0007669"/>
    <property type="project" value="UniProtKB-KW"/>
</dbReference>
<evidence type="ECO:0000259" key="15">
    <source>
        <dbReference type="Pfam" id="PF07687"/>
    </source>
</evidence>
<evidence type="ECO:0000256" key="8">
    <source>
        <dbReference type="ARBA" id="ARBA00022723"/>
    </source>
</evidence>
<organism evidence="16 17">
    <name type="scientific">Secundilactobacillus odoratitofui DSM 19909 = JCM 15043</name>
    <dbReference type="NCBI Taxonomy" id="1423776"/>
    <lineage>
        <taxon>Bacteria</taxon>
        <taxon>Bacillati</taxon>
        <taxon>Bacillota</taxon>
        <taxon>Bacilli</taxon>
        <taxon>Lactobacillales</taxon>
        <taxon>Lactobacillaceae</taxon>
        <taxon>Secundilactobacillus</taxon>
    </lineage>
</organism>
<keyword evidence="11" id="KW-0220">Diaminopimelate biosynthesis</keyword>
<comment type="similarity">
    <text evidence="4">Belongs to the peptidase M20A family.</text>
</comment>
<evidence type="ECO:0000256" key="12">
    <source>
        <dbReference type="ARBA" id="ARBA00023154"/>
    </source>
</evidence>
<dbReference type="InterPro" id="IPR050072">
    <property type="entry name" value="Peptidase_M20A"/>
</dbReference>
<evidence type="ECO:0000256" key="4">
    <source>
        <dbReference type="ARBA" id="ARBA00006247"/>
    </source>
</evidence>
<accession>A0A0R1M035</accession>
<dbReference type="GO" id="GO:0009014">
    <property type="term" value="F:succinyl-diaminopimelate desuccinylase activity"/>
    <property type="evidence" value="ECO:0007669"/>
    <property type="project" value="UniProtKB-EC"/>
</dbReference>
<comment type="pathway">
    <text evidence="3">Amino-acid biosynthesis; L-lysine biosynthesis via DAP pathway; LL-2,6-diaminopimelate from (S)-tetrahydrodipicolinate (succinylase route): step 3/3.</text>
</comment>
<dbReference type="InterPro" id="IPR011650">
    <property type="entry name" value="Peptidase_M20_dimer"/>
</dbReference>
<dbReference type="PATRIC" id="fig|1423776.4.peg.533"/>
<keyword evidence="12" id="KW-0457">Lysine biosynthesis</keyword>
<dbReference type="GO" id="GO:0009089">
    <property type="term" value="P:lysine biosynthetic process via diaminopimelate"/>
    <property type="evidence" value="ECO:0007669"/>
    <property type="project" value="UniProtKB-UniPathway"/>
</dbReference>
<evidence type="ECO:0000256" key="5">
    <source>
        <dbReference type="ARBA" id="ARBA00011921"/>
    </source>
</evidence>
<dbReference type="OrthoDB" id="9792335at2"/>
<name>A0A0R1M035_9LACO</name>
<proteinExistence type="inferred from homology"/>
<dbReference type="PANTHER" id="PTHR43808:SF8">
    <property type="entry name" value="PEPTIDASE M20 DIMERISATION DOMAIN-CONTAINING PROTEIN"/>
    <property type="match status" value="1"/>
</dbReference>
<dbReference type="UniPathway" id="UPA00034">
    <property type="reaction ID" value="UER00021"/>
</dbReference>
<comment type="cofactor">
    <cofactor evidence="2">
        <name>Zn(2+)</name>
        <dbReference type="ChEBI" id="CHEBI:29105"/>
    </cofactor>
</comment>
<evidence type="ECO:0000256" key="6">
    <source>
        <dbReference type="ARBA" id="ARBA00016853"/>
    </source>
</evidence>
<dbReference type="EC" id="3.5.1.18" evidence="5"/>
<evidence type="ECO:0000256" key="1">
    <source>
        <dbReference type="ARBA" id="ARBA00001941"/>
    </source>
</evidence>
<evidence type="ECO:0000256" key="2">
    <source>
        <dbReference type="ARBA" id="ARBA00001947"/>
    </source>
</evidence>
<dbReference type="InterPro" id="IPR010182">
    <property type="entry name" value="ArgE/DapE"/>
</dbReference>
<reference evidence="16 17" key="1">
    <citation type="journal article" date="2015" name="Genome Announc.">
        <title>Expanding the biotechnology potential of lactobacilli through comparative genomics of 213 strains and associated genera.</title>
        <authorList>
            <person name="Sun Z."/>
            <person name="Harris H.M."/>
            <person name="McCann A."/>
            <person name="Guo C."/>
            <person name="Argimon S."/>
            <person name="Zhang W."/>
            <person name="Yang X."/>
            <person name="Jeffery I.B."/>
            <person name="Cooney J.C."/>
            <person name="Kagawa T.F."/>
            <person name="Liu W."/>
            <person name="Song Y."/>
            <person name="Salvetti E."/>
            <person name="Wrobel A."/>
            <person name="Rasinkangas P."/>
            <person name="Parkhill J."/>
            <person name="Rea M.C."/>
            <person name="O'Sullivan O."/>
            <person name="Ritari J."/>
            <person name="Douillard F.P."/>
            <person name="Paul Ross R."/>
            <person name="Yang R."/>
            <person name="Briner A.E."/>
            <person name="Felis G.E."/>
            <person name="de Vos W.M."/>
            <person name="Barrangou R."/>
            <person name="Klaenhammer T.R."/>
            <person name="Caufield P.W."/>
            <person name="Cui Y."/>
            <person name="Zhang H."/>
            <person name="O'Toole P.W."/>
        </authorList>
    </citation>
    <scope>NUCLEOTIDE SEQUENCE [LARGE SCALE GENOMIC DNA]</scope>
    <source>
        <strain evidence="16 17">DSM 19909</strain>
    </source>
</reference>
<evidence type="ECO:0000313" key="17">
    <source>
        <dbReference type="Proteomes" id="UP000051160"/>
    </source>
</evidence>
<dbReference type="Pfam" id="PF01546">
    <property type="entry name" value="Peptidase_M20"/>
    <property type="match status" value="1"/>
</dbReference>
<evidence type="ECO:0000256" key="10">
    <source>
        <dbReference type="ARBA" id="ARBA00022833"/>
    </source>
</evidence>
<dbReference type="NCBIfam" id="TIGR01910">
    <property type="entry name" value="DapE-ArgE"/>
    <property type="match status" value="1"/>
</dbReference>
<evidence type="ECO:0000256" key="11">
    <source>
        <dbReference type="ARBA" id="ARBA00022915"/>
    </source>
</evidence>
<dbReference type="EMBL" id="AZEE01000027">
    <property type="protein sequence ID" value="KRK98788.1"/>
    <property type="molecule type" value="Genomic_DNA"/>
</dbReference>
<keyword evidence="17" id="KW-1185">Reference proteome</keyword>
<dbReference type="Gene3D" id="3.30.70.360">
    <property type="match status" value="1"/>
</dbReference>
<dbReference type="GO" id="GO:0046872">
    <property type="term" value="F:metal ion binding"/>
    <property type="evidence" value="ECO:0007669"/>
    <property type="project" value="UniProtKB-KW"/>
</dbReference>
<dbReference type="InterPro" id="IPR036264">
    <property type="entry name" value="Bact_exopeptidase_dim_dom"/>
</dbReference>
<evidence type="ECO:0000256" key="9">
    <source>
        <dbReference type="ARBA" id="ARBA00022801"/>
    </source>
</evidence>
<dbReference type="NCBIfam" id="NF006365">
    <property type="entry name" value="PRK08588.1"/>
    <property type="match status" value="1"/>
</dbReference>
<keyword evidence="10" id="KW-0862">Zinc</keyword>
<evidence type="ECO:0000256" key="14">
    <source>
        <dbReference type="ARBA" id="ARBA00051301"/>
    </source>
</evidence>
<dbReference type="PROSITE" id="PS00759">
    <property type="entry name" value="ARGE_DAPE_CPG2_2"/>
    <property type="match status" value="1"/>
</dbReference>
<dbReference type="Proteomes" id="UP000051160">
    <property type="component" value="Unassembled WGS sequence"/>
</dbReference>
<keyword evidence="9" id="KW-0378">Hydrolase</keyword>
<feature type="domain" description="Peptidase M20 dimerisation" evidence="15">
    <location>
        <begin position="174"/>
        <end position="279"/>
    </location>
</feature>
<dbReference type="PANTHER" id="PTHR43808">
    <property type="entry name" value="ACETYLORNITHINE DEACETYLASE"/>
    <property type="match status" value="1"/>
</dbReference>
<dbReference type="SUPFAM" id="SSF53187">
    <property type="entry name" value="Zn-dependent exopeptidases"/>
    <property type="match status" value="1"/>
</dbReference>
<sequence length="383" mass="41927">MSESKEARLKVLTDLLKIHTPNGNEIEVAQYIGKLFDQAGISYHIDSFGDRRANLVAEIGDKQTDDVLVLTGHQDTVTIPRPEQWQHDPFGAEIVGDRLYGRGAADMKSGLAAQILTLIELVKEGVSIPGTVRFIATAGEEFGTPGANRLNDQGIAKDVNAMVVGESSNGNVVYAHSGSFNYEIISHGKSTHSSTPQLGINAISGLNAYIDAEAHLFDQAPVDDYLGKVQHSVTLIKGGDQVNIIPEYAELYGNIRPTLAFDNQHVVDAIEAKVAEINKTTDYQLEFKVIHSWHPVETDPQSRFVQLALTSVKANFEGRDVDLKTYNGATDASVFTKSNPNMDVIVLGPDEETVVHQTDEYTTISSYLSIIDTYKTIVSNYFN</sequence>
<protein>
    <recommendedName>
        <fullName evidence="6">Probable succinyl-diaminopimelate desuccinylase</fullName>
        <ecNumber evidence="5">3.5.1.18</ecNumber>
    </recommendedName>
</protein>
<dbReference type="RefSeq" id="WP_056947276.1">
    <property type="nucleotide sequence ID" value="NZ_AZEE01000027.1"/>
</dbReference>
<dbReference type="InterPro" id="IPR001261">
    <property type="entry name" value="ArgE/DapE_CS"/>
</dbReference>